<evidence type="ECO:0000256" key="2">
    <source>
        <dbReference type="SAM" id="SignalP"/>
    </source>
</evidence>
<organism evidence="3 4">
    <name type="scientific">Rhodofomes roseus</name>
    <dbReference type="NCBI Taxonomy" id="34475"/>
    <lineage>
        <taxon>Eukaryota</taxon>
        <taxon>Fungi</taxon>
        <taxon>Dikarya</taxon>
        <taxon>Basidiomycota</taxon>
        <taxon>Agaricomycotina</taxon>
        <taxon>Agaricomycetes</taxon>
        <taxon>Polyporales</taxon>
        <taxon>Rhodofomes</taxon>
    </lineage>
</organism>
<keyword evidence="2" id="KW-0732">Signal</keyword>
<name>A0ABQ8KLP7_9APHY</name>
<dbReference type="RefSeq" id="XP_047781004.1">
    <property type="nucleotide sequence ID" value="XM_047918994.1"/>
</dbReference>
<gene>
    <name evidence="3" type="ORF">C8Q71DRAFT_504127</name>
</gene>
<evidence type="ECO:0000313" key="4">
    <source>
        <dbReference type="Proteomes" id="UP000814176"/>
    </source>
</evidence>
<dbReference type="GeneID" id="71999726"/>
<dbReference type="EMBL" id="JADCUA010000006">
    <property type="protein sequence ID" value="KAH9839249.1"/>
    <property type="molecule type" value="Genomic_DNA"/>
</dbReference>
<evidence type="ECO:0000256" key="1">
    <source>
        <dbReference type="SAM" id="MobiDB-lite"/>
    </source>
</evidence>
<proteinExistence type="predicted"/>
<feature type="region of interest" description="Disordered" evidence="1">
    <location>
        <begin position="76"/>
        <end position="100"/>
    </location>
</feature>
<keyword evidence="4" id="KW-1185">Reference proteome</keyword>
<evidence type="ECO:0000313" key="3">
    <source>
        <dbReference type="EMBL" id="KAH9839249.1"/>
    </source>
</evidence>
<reference evidence="3 4" key="1">
    <citation type="journal article" date="2021" name="Environ. Microbiol.">
        <title>Gene family expansions and transcriptome signatures uncover fungal adaptations to wood decay.</title>
        <authorList>
            <person name="Hage H."/>
            <person name="Miyauchi S."/>
            <person name="Viragh M."/>
            <person name="Drula E."/>
            <person name="Min B."/>
            <person name="Chaduli D."/>
            <person name="Navarro D."/>
            <person name="Favel A."/>
            <person name="Norest M."/>
            <person name="Lesage-Meessen L."/>
            <person name="Balint B."/>
            <person name="Merenyi Z."/>
            <person name="de Eugenio L."/>
            <person name="Morin E."/>
            <person name="Martinez A.T."/>
            <person name="Baldrian P."/>
            <person name="Stursova M."/>
            <person name="Martinez M.J."/>
            <person name="Novotny C."/>
            <person name="Magnuson J.K."/>
            <person name="Spatafora J.W."/>
            <person name="Maurice S."/>
            <person name="Pangilinan J."/>
            <person name="Andreopoulos W."/>
            <person name="LaButti K."/>
            <person name="Hundley H."/>
            <person name="Na H."/>
            <person name="Kuo A."/>
            <person name="Barry K."/>
            <person name="Lipzen A."/>
            <person name="Henrissat B."/>
            <person name="Riley R."/>
            <person name="Ahrendt S."/>
            <person name="Nagy L.G."/>
            <person name="Grigoriev I.V."/>
            <person name="Martin F."/>
            <person name="Rosso M.N."/>
        </authorList>
    </citation>
    <scope>NUCLEOTIDE SEQUENCE [LARGE SCALE GENOMIC DNA]</scope>
    <source>
        <strain evidence="3 4">CIRM-BRFM 1785</strain>
    </source>
</reference>
<feature type="compositionally biased region" description="Polar residues" evidence="1">
    <location>
        <begin position="76"/>
        <end position="89"/>
    </location>
</feature>
<protein>
    <submittedName>
        <fullName evidence="3">Uncharacterized protein</fullName>
    </submittedName>
</protein>
<feature type="chain" id="PRO_5046183234" evidence="2">
    <location>
        <begin position="20"/>
        <end position="411"/>
    </location>
</feature>
<comment type="caution">
    <text evidence="3">The sequence shown here is derived from an EMBL/GenBank/DDBJ whole genome shotgun (WGS) entry which is preliminary data.</text>
</comment>
<dbReference type="Proteomes" id="UP000814176">
    <property type="component" value="Unassembled WGS sequence"/>
</dbReference>
<sequence>MSPVYDFFLVMWLTRLGLLHLSPRLGLHLDPRLFPPSICPRLVSLPRFSSRHLSLLLGPYRATSTCALHHVANTSPRSTYAQDSRNYHSGPSPHHSPLEPMTQNHLALSFPSSYAPGPPFASTASLIHPCVDTPVWRPSRSSLISLARFRLTFTCHLANASSRLVSPRALPDSSCAIPCSSHHSCPRSSLSSPVASRSAFTVISLRFAPPSPHAFIVTRSIPQRLPACIILSSSAFPLPSPLCVPRRVLPRQSSSPSALLSQPPSHRQVAFGSRLLPAHWTSSQLTHDVHQSPHPFSRNGLVSASSARCVDLSAVSVPLPAPIVDNRLVLPRSPVSWSSNSEQPLLPVRFVSCLPRVLSSDVSSCPGPTVAYCTISSLLRTGTALQHRTRCCSAVSALARSPVSVSISQRT</sequence>
<accession>A0ABQ8KLP7</accession>
<feature type="signal peptide" evidence="2">
    <location>
        <begin position="1"/>
        <end position="19"/>
    </location>
</feature>